<reference evidence="5" key="1">
    <citation type="submission" date="2016-10" db="EMBL/GenBank/DDBJ databases">
        <authorList>
            <person name="Varghese N."/>
            <person name="Submissions S."/>
        </authorList>
    </citation>
    <scope>NUCLEOTIDE SEQUENCE [LARGE SCALE GENOMIC DNA]</scope>
    <source>
        <strain evidence="5">ATCC 25963</strain>
    </source>
</reference>
<dbReference type="CDD" id="cd09281">
    <property type="entry name" value="UPF0066"/>
    <property type="match status" value="1"/>
</dbReference>
<dbReference type="SUPFAM" id="SSF118196">
    <property type="entry name" value="YaeB-like"/>
    <property type="match status" value="1"/>
</dbReference>
<dbReference type="Gene3D" id="2.40.30.70">
    <property type="entry name" value="YaeB-like"/>
    <property type="match status" value="1"/>
</dbReference>
<proteinExistence type="inferred from homology"/>
<dbReference type="InterPro" id="IPR036413">
    <property type="entry name" value="YaeB-like_sf"/>
</dbReference>
<dbReference type="InterPro" id="IPR036414">
    <property type="entry name" value="YaeB_N_sf"/>
</dbReference>
<dbReference type="GO" id="GO:0032259">
    <property type="term" value="P:methylation"/>
    <property type="evidence" value="ECO:0007669"/>
    <property type="project" value="UniProtKB-KW"/>
</dbReference>
<dbReference type="GO" id="GO:0008168">
    <property type="term" value="F:methyltransferase activity"/>
    <property type="evidence" value="ECO:0007669"/>
    <property type="project" value="UniProtKB-KW"/>
</dbReference>
<dbReference type="OrthoDB" id="9804309at2"/>
<evidence type="ECO:0000259" key="3">
    <source>
        <dbReference type="PROSITE" id="PS51668"/>
    </source>
</evidence>
<feature type="domain" description="TsaA-like" evidence="3">
    <location>
        <begin position="22"/>
        <end position="160"/>
    </location>
</feature>
<comment type="similarity">
    <text evidence="2">Belongs to the tRNA methyltransferase O family.</text>
</comment>
<evidence type="ECO:0000256" key="2">
    <source>
        <dbReference type="ARBA" id="ARBA00033753"/>
    </source>
</evidence>
<dbReference type="Proteomes" id="UP000199400">
    <property type="component" value="Unassembled WGS sequence"/>
</dbReference>
<gene>
    <name evidence="4" type="ORF">SAMN02745121_05181</name>
</gene>
<dbReference type="PANTHER" id="PTHR12818">
    <property type="entry name" value="TRNA (ADENINE(37)-N6)-METHYLTRANSFERASE"/>
    <property type="match status" value="1"/>
</dbReference>
<organism evidence="4 5">
    <name type="scientific">Nannocystis exedens</name>
    <dbReference type="NCBI Taxonomy" id="54"/>
    <lineage>
        <taxon>Bacteria</taxon>
        <taxon>Pseudomonadati</taxon>
        <taxon>Myxococcota</taxon>
        <taxon>Polyangia</taxon>
        <taxon>Nannocystales</taxon>
        <taxon>Nannocystaceae</taxon>
        <taxon>Nannocystis</taxon>
    </lineage>
</organism>
<dbReference type="PROSITE" id="PS51668">
    <property type="entry name" value="TSAA_2"/>
    <property type="match status" value="1"/>
</dbReference>
<dbReference type="AlphaFoldDB" id="A0A1I2CK74"/>
<accession>A0A1I2CK74</accession>
<evidence type="ECO:0000313" key="4">
    <source>
        <dbReference type="EMBL" id="SFE68555.1"/>
    </source>
</evidence>
<keyword evidence="4" id="KW-0489">Methyltransferase</keyword>
<keyword evidence="4" id="KW-0808">Transferase</keyword>
<protein>
    <submittedName>
        <fullName evidence="4">tRNA-Thr(GGU) m(6)t(6)A37 methyltransferase TsaA</fullName>
    </submittedName>
</protein>
<keyword evidence="1" id="KW-0949">S-adenosyl-L-methionine</keyword>
<dbReference type="EMBL" id="FOMX01000017">
    <property type="protein sequence ID" value="SFE68555.1"/>
    <property type="molecule type" value="Genomic_DNA"/>
</dbReference>
<dbReference type="Pfam" id="PF01980">
    <property type="entry name" value="TrmO_N"/>
    <property type="match status" value="1"/>
</dbReference>
<dbReference type="RefSeq" id="WP_096326589.1">
    <property type="nucleotide sequence ID" value="NZ_FOMX01000017.1"/>
</dbReference>
<sequence>MRRSIPEQDHTTGRDERASFTFAPIGVVRSPYTERFGTPRQPTITTQVKEDRALPGRIELWPEFAAGLAELAEFERIWCLFVFHLNQGYGLKVRSPRDPSRAVGLFSTRAPHRPCPIGLSCLRVTAVEANQIHVLGLDILDGTPVLDIKPYVPYADAFPEARAGWLEGRVQDEPDAFRPR</sequence>
<dbReference type="PANTHER" id="PTHR12818:SF0">
    <property type="entry name" value="TRNA (ADENINE(37)-N6)-METHYLTRANSFERASE"/>
    <property type="match status" value="1"/>
</dbReference>
<dbReference type="STRING" id="54.SAMN02745121_05181"/>
<keyword evidence="5" id="KW-1185">Reference proteome</keyword>
<evidence type="ECO:0000313" key="5">
    <source>
        <dbReference type="Proteomes" id="UP000199400"/>
    </source>
</evidence>
<dbReference type="NCBIfam" id="TIGR00104">
    <property type="entry name" value="tRNA_TsaA"/>
    <property type="match status" value="1"/>
</dbReference>
<dbReference type="InterPro" id="IPR023370">
    <property type="entry name" value="TrmO-like_N"/>
</dbReference>
<dbReference type="InterPro" id="IPR040372">
    <property type="entry name" value="YaeB-like"/>
</dbReference>
<name>A0A1I2CK74_9BACT</name>
<evidence type="ECO:0000256" key="1">
    <source>
        <dbReference type="ARBA" id="ARBA00022691"/>
    </source>
</evidence>